<organism evidence="1 2">
    <name type="scientific">Coniella lustricola</name>
    <dbReference type="NCBI Taxonomy" id="2025994"/>
    <lineage>
        <taxon>Eukaryota</taxon>
        <taxon>Fungi</taxon>
        <taxon>Dikarya</taxon>
        <taxon>Ascomycota</taxon>
        <taxon>Pezizomycotina</taxon>
        <taxon>Sordariomycetes</taxon>
        <taxon>Sordariomycetidae</taxon>
        <taxon>Diaporthales</taxon>
        <taxon>Schizoparmaceae</taxon>
        <taxon>Coniella</taxon>
    </lineage>
</organism>
<accession>A0A2T3AM13</accession>
<dbReference type="InParanoid" id="A0A2T3AM13"/>
<sequence>MASARACCAVWLSLAPGPPALHPNDTIDRAQFAKTRWGSLFPSECTPRHTVCHCRDWLVVYLKQSQQEVFPSCGRGPACDSNHCPKIDAQEECTVLQDQRLGPSGLC</sequence>
<evidence type="ECO:0000313" key="1">
    <source>
        <dbReference type="EMBL" id="PSS03392.1"/>
    </source>
</evidence>
<gene>
    <name evidence="1" type="ORF">BD289DRAFT_421159</name>
</gene>
<reference evidence="1 2" key="1">
    <citation type="journal article" date="2018" name="Mycol. Prog.">
        <title>Coniella lustricola, a new species from submerged detritus.</title>
        <authorList>
            <person name="Raudabaugh D.B."/>
            <person name="Iturriaga T."/>
            <person name="Carver A."/>
            <person name="Mondo S."/>
            <person name="Pangilinan J."/>
            <person name="Lipzen A."/>
            <person name="He G."/>
            <person name="Amirebrahimi M."/>
            <person name="Grigoriev I.V."/>
            <person name="Miller A.N."/>
        </authorList>
    </citation>
    <scope>NUCLEOTIDE SEQUENCE [LARGE SCALE GENOMIC DNA]</scope>
    <source>
        <strain evidence="1 2">B22-T-1</strain>
    </source>
</reference>
<keyword evidence="2" id="KW-1185">Reference proteome</keyword>
<evidence type="ECO:0000313" key="2">
    <source>
        <dbReference type="Proteomes" id="UP000241462"/>
    </source>
</evidence>
<dbReference type="Proteomes" id="UP000241462">
    <property type="component" value="Unassembled WGS sequence"/>
</dbReference>
<protein>
    <submittedName>
        <fullName evidence="1">Uncharacterized protein</fullName>
    </submittedName>
</protein>
<name>A0A2T3AM13_9PEZI</name>
<dbReference type="AlphaFoldDB" id="A0A2T3AM13"/>
<dbReference type="EMBL" id="KZ678375">
    <property type="protein sequence ID" value="PSS03392.1"/>
    <property type="molecule type" value="Genomic_DNA"/>
</dbReference>
<proteinExistence type="predicted"/>